<dbReference type="Pfam" id="PF01872">
    <property type="entry name" value="RibD_C"/>
    <property type="match status" value="1"/>
</dbReference>
<dbReference type="InterPro" id="IPR050765">
    <property type="entry name" value="Riboflavin_Biosynth_HTPR"/>
</dbReference>
<dbReference type="RefSeq" id="WP_209336836.1">
    <property type="nucleotide sequence ID" value="NZ_JAGIYY010000009.1"/>
</dbReference>
<gene>
    <name evidence="3" type="ORF">J5Y06_19325</name>
</gene>
<protein>
    <submittedName>
        <fullName evidence="3">Dihydrofolate reductase family protein</fullName>
    </submittedName>
</protein>
<dbReference type="PANTHER" id="PTHR38011">
    <property type="entry name" value="DIHYDROFOLATE REDUCTASE FAMILY PROTEIN (AFU_ORTHOLOGUE AFUA_8G06820)"/>
    <property type="match status" value="1"/>
</dbReference>
<accession>A0A8J7R4S6</accession>
<dbReference type="InterPro" id="IPR024072">
    <property type="entry name" value="DHFR-like_dom_sf"/>
</dbReference>
<evidence type="ECO:0000256" key="1">
    <source>
        <dbReference type="SAM" id="MobiDB-lite"/>
    </source>
</evidence>
<feature type="region of interest" description="Disordered" evidence="1">
    <location>
        <begin position="201"/>
        <end position="224"/>
    </location>
</feature>
<name>A0A8J7R4S6_9HYPH</name>
<reference evidence="3" key="1">
    <citation type="submission" date="2021-03" db="EMBL/GenBank/DDBJ databases">
        <title>Genome sequencing and assembly of Tianweitania sediminis.</title>
        <authorList>
            <person name="Chhetri G."/>
        </authorList>
    </citation>
    <scope>NUCLEOTIDE SEQUENCE</scope>
    <source>
        <strain evidence="3">Z8</strain>
    </source>
</reference>
<sequence>MRKVIASTFLSLDGVMQAPGGPSEDPTGGFRFGGWFTSYFDELLGQAVDKVMADPFDLLLGRKTYEIFAAHWPFIDPDAEYSEITRKFAACRKYVAASPDQPLTWQNSVNLGSNPVSAVERLKREDGPNLLIQGSGQFAQALLAADLIDEITVMVAPVLLGRGKRLFGDSTAPSGFELVDHAVSTTGVTIGRYCRGGEIQTGSFAMPEPSQAERDRQARWAREG</sequence>
<dbReference type="InterPro" id="IPR002734">
    <property type="entry name" value="RibDG_C"/>
</dbReference>
<feature type="compositionally biased region" description="Basic and acidic residues" evidence="1">
    <location>
        <begin position="211"/>
        <end position="224"/>
    </location>
</feature>
<proteinExistence type="predicted"/>
<dbReference type="SUPFAM" id="SSF53597">
    <property type="entry name" value="Dihydrofolate reductase-like"/>
    <property type="match status" value="1"/>
</dbReference>
<evidence type="ECO:0000313" key="3">
    <source>
        <dbReference type="EMBL" id="MBP0440806.1"/>
    </source>
</evidence>
<feature type="domain" description="Bacterial bifunctional deaminase-reductase C-terminal" evidence="2">
    <location>
        <begin position="2"/>
        <end position="188"/>
    </location>
</feature>
<organism evidence="3 4">
    <name type="scientific">Tianweitania sediminis</name>
    <dbReference type="NCBI Taxonomy" id="1502156"/>
    <lineage>
        <taxon>Bacteria</taxon>
        <taxon>Pseudomonadati</taxon>
        <taxon>Pseudomonadota</taxon>
        <taxon>Alphaproteobacteria</taxon>
        <taxon>Hyphomicrobiales</taxon>
        <taxon>Phyllobacteriaceae</taxon>
        <taxon>Tianweitania</taxon>
    </lineage>
</organism>
<dbReference type="GO" id="GO:0008703">
    <property type="term" value="F:5-amino-6-(5-phosphoribosylamino)uracil reductase activity"/>
    <property type="evidence" value="ECO:0007669"/>
    <property type="project" value="InterPro"/>
</dbReference>
<evidence type="ECO:0000313" key="4">
    <source>
        <dbReference type="Proteomes" id="UP000666240"/>
    </source>
</evidence>
<dbReference type="EMBL" id="JAGIYY010000009">
    <property type="protein sequence ID" value="MBP0440806.1"/>
    <property type="molecule type" value="Genomic_DNA"/>
</dbReference>
<dbReference type="GO" id="GO:0009231">
    <property type="term" value="P:riboflavin biosynthetic process"/>
    <property type="evidence" value="ECO:0007669"/>
    <property type="project" value="InterPro"/>
</dbReference>
<dbReference type="AlphaFoldDB" id="A0A8J7R4S6"/>
<dbReference type="Gene3D" id="3.40.430.10">
    <property type="entry name" value="Dihydrofolate Reductase, subunit A"/>
    <property type="match status" value="1"/>
</dbReference>
<comment type="caution">
    <text evidence="3">The sequence shown here is derived from an EMBL/GenBank/DDBJ whole genome shotgun (WGS) entry which is preliminary data.</text>
</comment>
<dbReference type="Proteomes" id="UP000666240">
    <property type="component" value="Unassembled WGS sequence"/>
</dbReference>
<evidence type="ECO:0000259" key="2">
    <source>
        <dbReference type="Pfam" id="PF01872"/>
    </source>
</evidence>
<keyword evidence="4" id="KW-1185">Reference proteome</keyword>
<dbReference type="PANTHER" id="PTHR38011:SF2">
    <property type="entry name" value="BIFUNCTIONAL DEAMINASE-REDUCTASE DOMAIN PROTEIN"/>
    <property type="match status" value="1"/>
</dbReference>